<evidence type="ECO:0000313" key="8">
    <source>
        <dbReference type="EMBL" id="MBT0993332.1"/>
    </source>
</evidence>
<accession>A0ABS5TVZ8</accession>
<feature type="transmembrane region" description="Helical" evidence="6">
    <location>
        <begin position="264"/>
        <end position="283"/>
    </location>
</feature>
<sequence length="321" mass="33243">MTTRTGTTTVGVLCGVGANLVWGLAFLVPVVLPATPSLALALGRYLSFGAVSVVLLALTWRSALVGVGAQAWRTALTFALTGHLGYYVLLVQGIRWAGAPITTVIIGLVPVTVAITGNWVRREYPFSRLAFPLGLIVAGLAIVYSVELDWQSGVGGRPAGQWALGVAAAVGALVLWTSYAVRNAQFLRANPHVASTTWSAMMGVGTLVLSLVALPFVLLTTTGGGQRLGPVLPLLVASVVLGVVVSWLGTVLWSRSSALTPISVAGPLAVIQVCAGLAYVFAWERRVPPALEVVGAVLVVAGVLAVIRLARPHGAAAPQHE</sequence>
<feature type="transmembrane region" description="Helical" evidence="6">
    <location>
        <begin position="129"/>
        <end position="147"/>
    </location>
</feature>
<feature type="domain" description="EamA" evidence="7">
    <location>
        <begin position="10"/>
        <end position="144"/>
    </location>
</feature>
<dbReference type="PANTHER" id="PTHR32322:SF2">
    <property type="entry name" value="EAMA DOMAIN-CONTAINING PROTEIN"/>
    <property type="match status" value="1"/>
</dbReference>
<dbReference type="RefSeq" id="WP_214346686.1">
    <property type="nucleotide sequence ID" value="NZ_JAHBOH010000001.1"/>
</dbReference>
<proteinExistence type="inferred from homology"/>
<feature type="transmembrane region" description="Helical" evidence="6">
    <location>
        <begin position="38"/>
        <end position="59"/>
    </location>
</feature>
<evidence type="ECO:0000256" key="2">
    <source>
        <dbReference type="ARBA" id="ARBA00007362"/>
    </source>
</evidence>
<feature type="transmembrane region" description="Helical" evidence="6">
    <location>
        <begin position="159"/>
        <end position="181"/>
    </location>
</feature>
<organism evidence="8 9">
    <name type="scientific">Cellulomonas fulva</name>
    <dbReference type="NCBI Taxonomy" id="2835530"/>
    <lineage>
        <taxon>Bacteria</taxon>
        <taxon>Bacillati</taxon>
        <taxon>Actinomycetota</taxon>
        <taxon>Actinomycetes</taxon>
        <taxon>Micrococcales</taxon>
        <taxon>Cellulomonadaceae</taxon>
        <taxon>Cellulomonas</taxon>
    </lineage>
</organism>
<feature type="transmembrane region" description="Helical" evidence="6">
    <location>
        <begin position="193"/>
        <end position="219"/>
    </location>
</feature>
<dbReference type="InterPro" id="IPR050638">
    <property type="entry name" value="AA-Vitamin_Transporters"/>
</dbReference>
<name>A0ABS5TVZ8_9CELL</name>
<evidence type="ECO:0000313" key="9">
    <source>
        <dbReference type="Proteomes" id="UP000722125"/>
    </source>
</evidence>
<keyword evidence="4 6" id="KW-1133">Transmembrane helix</keyword>
<keyword evidence="5 6" id="KW-0472">Membrane</keyword>
<gene>
    <name evidence="8" type="ORF">KIN34_03405</name>
</gene>
<dbReference type="Pfam" id="PF00892">
    <property type="entry name" value="EamA"/>
    <property type="match status" value="1"/>
</dbReference>
<evidence type="ECO:0000256" key="6">
    <source>
        <dbReference type="SAM" id="Phobius"/>
    </source>
</evidence>
<keyword evidence="3 6" id="KW-0812">Transmembrane</keyword>
<dbReference type="PANTHER" id="PTHR32322">
    <property type="entry name" value="INNER MEMBRANE TRANSPORTER"/>
    <property type="match status" value="1"/>
</dbReference>
<comment type="similarity">
    <text evidence="2">Belongs to the EamA transporter family.</text>
</comment>
<evidence type="ECO:0000256" key="5">
    <source>
        <dbReference type="ARBA" id="ARBA00023136"/>
    </source>
</evidence>
<dbReference type="InterPro" id="IPR037185">
    <property type="entry name" value="EmrE-like"/>
</dbReference>
<feature type="transmembrane region" description="Helical" evidence="6">
    <location>
        <begin position="71"/>
        <end position="90"/>
    </location>
</feature>
<evidence type="ECO:0000256" key="1">
    <source>
        <dbReference type="ARBA" id="ARBA00004141"/>
    </source>
</evidence>
<dbReference type="Proteomes" id="UP000722125">
    <property type="component" value="Unassembled WGS sequence"/>
</dbReference>
<feature type="transmembrane region" description="Helical" evidence="6">
    <location>
        <begin position="231"/>
        <end position="252"/>
    </location>
</feature>
<feature type="transmembrane region" description="Helical" evidence="6">
    <location>
        <begin position="12"/>
        <end position="32"/>
    </location>
</feature>
<comment type="caution">
    <text evidence="8">The sequence shown here is derived from an EMBL/GenBank/DDBJ whole genome shotgun (WGS) entry which is preliminary data.</text>
</comment>
<comment type="subcellular location">
    <subcellularLocation>
        <location evidence="1">Membrane</location>
        <topology evidence="1">Multi-pass membrane protein</topology>
    </subcellularLocation>
</comment>
<dbReference type="SUPFAM" id="SSF103481">
    <property type="entry name" value="Multidrug resistance efflux transporter EmrE"/>
    <property type="match status" value="1"/>
</dbReference>
<feature type="transmembrane region" description="Helical" evidence="6">
    <location>
        <begin position="96"/>
        <end position="117"/>
    </location>
</feature>
<dbReference type="InterPro" id="IPR000620">
    <property type="entry name" value="EamA_dom"/>
</dbReference>
<dbReference type="EMBL" id="JAHBOH010000001">
    <property type="protein sequence ID" value="MBT0993332.1"/>
    <property type="molecule type" value="Genomic_DNA"/>
</dbReference>
<evidence type="ECO:0000256" key="3">
    <source>
        <dbReference type="ARBA" id="ARBA00022692"/>
    </source>
</evidence>
<protein>
    <submittedName>
        <fullName evidence="8">DMT family transporter</fullName>
    </submittedName>
</protein>
<feature type="transmembrane region" description="Helical" evidence="6">
    <location>
        <begin position="289"/>
        <end position="310"/>
    </location>
</feature>
<keyword evidence="9" id="KW-1185">Reference proteome</keyword>
<evidence type="ECO:0000259" key="7">
    <source>
        <dbReference type="Pfam" id="PF00892"/>
    </source>
</evidence>
<evidence type="ECO:0000256" key="4">
    <source>
        <dbReference type="ARBA" id="ARBA00022989"/>
    </source>
</evidence>
<reference evidence="8 9" key="1">
    <citation type="submission" date="2021-05" db="EMBL/GenBank/DDBJ databases">
        <title>Description of Cellulomonas sp. DKR-3 sp. nov.</title>
        <authorList>
            <person name="Dahal R.H."/>
            <person name="Chaudhary D.K."/>
        </authorList>
    </citation>
    <scope>NUCLEOTIDE SEQUENCE [LARGE SCALE GENOMIC DNA]</scope>
    <source>
        <strain evidence="8 9">DKR-3</strain>
    </source>
</reference>